<comment type="caution">
    <text evidence="1">The sequence shown here is derived from an EMBL/GenBank/DDBJ whole genome shotgun (WGS) entry which is preliminary data.</text>
</comment>
<accession>A0A8J3MZ85</accession>
<gene>
    <name evidence="1" type="ORF">KSX_86880</name>
</gene>
<dbReference type="Proteomes" id="UP000612362">
    <property type="component" value="Unassembled WGS sequence"/>
</dbReference>
<evidence type="ECO:0000313" key="2">
    <source>
        <dbReference type="Proteomes" id="UP000612362"/>
    </source>
</evidence>
<reference evidence="1" key="1">
    <citation type="submission" date="2020-10" db="EMBL/GenBank/DDBJ databases">
        <title>Taxonomic study of unclassified bacteria belonging to the class Ktedonobacteria.</title>
        <authorList>
            <person name="Yabe S."/>
            <person name="Wang C.M."/>
            <person name="Zheng Y."/>
            <person name="Sakai Y."/>
            <person name="Cavaletti L."/>
            <person name="Monciardini P."/>
            <person name="Donadio S."/>
        </authorList>
    </citation>
    <scope>NUCLEOTIDE SEQUENCE</scope>
    <source>
        <strain evidence="1">SOSP1-1</strain>
    </source>
</reference>
<dbReference type="SUPFAM" id="SSF46689">
    <property type="entry name" value="Homeodomain-like"/>
    <property type="match status" value="1"/>
</dbReference>
<dbReference type="AlphaFoldDB" id="A0A8J3MZ85"/>
<proteinExistence type="predicted"/>
<organism evidence="1 2">
    <name type="scientific">Ktedonospora formicarum</name>
    <dbReference type="NCBI Taxonomy" id="2778364"/>
    <lineage>
        <taxon>Bacteria</taxon>
        <taxon>Bacillati</taxon>
        <taxon>Chloroflexota</taxon>
        <taxon>Ktedonobacteria</taxon>
        <taxon>Ktedonobacterales</taxon>
        <taxon>Ktedonobacteraceae</taxon>
        <taxon>Ktedonospora</taxon>
    </lineage>
</organism>
<dbReference type="RefSeq" id="WP_220199518.1">
    <property type="nucleotide sequence ID" value="NZ_BNJF01000008.1"/>
</dbReference>
<dbReference type="EMBL" id="BNJF01000008">
    <property type="protein sequence ID" value="GHO50525.1"/>
    <property type="molecule type" value="Genomic_DNA"/>
</dbReference>
<dbReference type="Pfam" id="PF13565">
    <property type="entry name" value="HTH_32"/>
    <property type="match status" value="1"/>
</dbReference>
<protein>
    <recommendedName>
        <fullName evidence="3">Transposase</fullName>
    </recommendedName>
</protein>
<keyword evidence="2" id="KW-1185">Reference proteome</keyword>
<sequence length="129" mass="14809">MSVPVITKIVRTDDQTARNWFKRWGAEGIEGLQDRPMPGAPSKITKGYEEQLIANVRRRPRTLSQPYSMWTLQRLADYKAEQTGIRVSYQTIRRVLAEAEIVLSRPQHKISSPDPEYLINVLAKGCTRL</sequence>
<dbReference type="InterPro" id="IPR009057">
    <property type="entry name" value="Homeodomain-like_sf"/>
</dbReference>
<name>A0A8J3MZ85_9CHLR</name>
<evidence type="ECO:0000313" key="1">
    <source>
        <dbReference type="EMBL" id="GHO50525.1"/>
    </source>
</evidence>
<evidence type="ECO:0008006" key="3">
    <source>
        <dbReference type="Google" id="ProtNLM"/>
    </source>
</evidence>